<feature type="domain" description="DUF2779" evidence="1">
    <location>
        <begin position="295"/>
        <end position="417"/>
    </location>
</feature>
<dbReference type="InterPro" id="IPR021301">
    <property type="entry name" value="DUF2779"/>
</dbReference>
<protein>
    <submittedName>
        <fullName evidence="2">DUF2779 domain-containing protein</fullName>
    </submittedName>
</protein>
<name>A0ABU4A217_9SPHN</name>
<organism evidence="2 3">
    <name type="scientific">Sphingobium naphthae</name>
    <dbReference type="NCBI Taxonomy" id="1886786"/>
    <lineage>
        <taxon>Bacteria</taxon>
        <taxon>Pseudomonadati</taxon>
        <taxon>Pseudomonadota</taxon>
        <taxon>Alphaproteobacteria</taxon>
        <taxon>Sphingomonadales</taxon>
        <taxon>Sphingomonadaceae</taxon>
        <taxon>Sphingobium</taxon>
    </lineage>
</organism>
<evidence type="ECO:0000259" key="1">
    <source>
        <dbReference type="Pfam" id="PF11074"/>
    </source>
</evidence>
<dbReference type="Proteomes" id="UP001185984">
    <property type="component" value="Unassembled WGS sequence"/>
</dbReference>
<sequence length="489" mass="53465">MTRHPLSKSRIAAYEQCPRKLWLATHRPELAQEDAGAQARYASGHAVGEEACRQSAGGVMVEAEPNLAAAVRITAELLASGHYAPIYEATFVHDDVLVRCDILEPRGDGSWHMAEVKSSTKAKPEQMADLATQIWVAQGAGLPIGSAAVRHLDPQFRLPENGGLDGLFMDSEILADVAPIMAGRSALVSDIRAMLAGDMPDQAMGGHCNSPYACAFQAHCSAIRPPAPEWPVDLLPRGAGKALMQRGYDDLTQVPSDLLTNALHRRIQRVTISGEPWHDGAAVQAVMADWAYPRIWLDFETVSEAIPRWTGCSPWRQVPFQFSAHVESTDGQVDHVEFLQMDGTDPRRACALALLDLPRDGAVIAWYASFEKARIRELAADFPDLAPGLHALAARVVDLLPVARDHWYHRDQRGSWSIKAVLPTIAPQMSYLSLEVKDGGQAQQAYWEAIAPDTAPPRRALLEQGLRRYCARDTEAMMVVARALAGESA</sequence>
<dbReference type="RefSeq" id="WP_317518118.1">
    <property type="nucleotide sequence ID" value="NZ_JAPTHD010000022.1"/>
</dbReference>
<gene>
    <name evidence="2" type="ORF">O0R41_19595</name>
</gene>
<dbReference type="EMBL" id="JAPTHD010000022">
    <property type="protein sequence ID" value="MDV5825813.1"/>
    <property type="molecule type" value="Genomic_DNA"/>
</dbReference>
<comment type="caution">
    <text evidence="2">The sequence shown here is derived from an EMBL/GenBank/DDBJ whole genome shotgun (WGS) entry which is preliminary data.</text>
</comment>
<proteinExistence type="predicted"/>
<accession>A0ABU4A217</accession>
<keyword evidence="3" id="KW-1185">Reference proteome</keyword>
<evidence type="ECO:0000313" key="3">
    <source>
        <dbReference type="Proteomes" id="UP001185984"/>
    </source>
</evidence>
<reference evidence="3" key="1">
    <citation type="journal article" date="2022" name="J Environ Chem Eng">
        <title>Biodegradation of petroleum oil using a constructed nonpathogenic and heavy metal-tolerant bacterial consortium isolated from marine sponges.</title>
        <authorList>
            <person name="Dechsakulwatana C."/>
            <person name="Rungsihiranrut A."/>
            <person name="Muangchinda C."/>
            <person name="Ningthoujam R."/>
            <person name="Klankeo P."/>
            <person name="Pinyakong O."/>
        </authorList>
    </citation>
    <scope>NUCLEOTIDE SEQUENCE [LARGE SCALE GENOMIC DNA]</scope>
    <source>
        <strain evidence="3">MO2-4</strain>
    </source>
</reference>
<dbReference type="Pfam" id="PF11074">
    <property type="entry name" value="DUF2779"/>
    <property type="match status" value="1"/>
</dbReference>
<evidence type="ECO:0000313" key="2">
    <source>
        <dbReference type="EMBL" id="MDV5825813.1"/>
    </source>
</evidence>